<dbReference type="InterPro" id="IPR056264">
    <property type="entry name" value="R2_ABCA1-4-like"/>
</dbReference>
<keyword evidence="6" id="KW-0472">Membrane</keyword>
<evidence type="ECO:0000256" key="6">
    <source>
        <dbReference type="ARBA" id="ARBA00023136"/>
    </source>
</evidence>
<keyword evidence="5" id="KW-1133">Transmembrane helix</keyword>
<protein>
    <recommendedName>
        <fullName evidence="7">ABC transporter domain-containing protein</fullName>
    </recommendedName>
</protein>
<dbReference type="PROSITE" id="PS50893">
    <property type="entry name" value="ABC_TRANSPORTER_2"/>
    <property type="match status" value="2"/>
</dbReference>
<dbReference type="Pfam" id="PF12698">
    <property type="entry name" value="ABC2_membrane_3"/>
    <property type="match status" value="2"/>
</dbReference>
<keyword evidence="2" id="KW-0812">Transmembrane</keyword>
<keyword evidence="4" id="KW-0067">ATP-binding</keyword>
<dbReference type="GO" id="GO:0140359">
    <property type="term" value="F:ABC-type transporter activity"/>
    <property type="evidence" value="ECO:0007669"/>
    <property type="project" value="InterPro"/>
</dbReference>
<evidence type="ECO:0000256" key="2">
    <source>
        <dbReference type="ARBA" id="ARBA00022692"/>
    </source>
</evidence>
<dbReference type="Gene3D" id="3.40.50.300">
    <property type="entry name" value="P-loop containing nucleotide triphosphate hydrolases"/>
    <property type="match status" value="2"/>
</dbReference>
<dbReference type="SMART" id="SM00382">
    <property type="entry name" value="AAA"/>
    <property type="match status" value="2"/>
</dbReference>
<feature type="domain" description="ABC transporter" evidence="7">
    <location>
        <begin position="1299"/>
        <end position="1545"/>
    </location>
</feature>
<reference evidence="8" key="1">
    <citation type="submission" date="2020-05" db="UniProtKB">
        <authorList>
            <consortium name="EnsemblMetazoa"/>
        </authorList>
    </citation>
    <scope>IDENTIFICATION</scope>
    <source>
        <strain evidence="8">Aabys</strain>
    </source>
</reference>
<dbReference type="Pfam" id="PF23321">
    <property type="entry name" value="R1_ABCA1"/>
    <property type="match status" value="1"/>
</dbReference>
<dbReference type="SUPFAM" id="SSF52540">
    <property type="entry name" value="P-loop containing nucleoside triphosphate hydrolases"/>
    <property type="match status" value="2"/>
</dbReference>
<dbReference type="Pfam" id="PF00005">
    <property type="entry name" value="ABC_tran"/>
    <property type="match status" value="2"/>
</dbReference>
<evidence type="ECO:0000256" key="5">
    <source>
        <dbReference type="ARBA" id="ARBA00022989"/>
    </source>
</evidence>
<dbReference type="EnsemblMetazoa" id="MDOA005463-RA">
    <property type="protein sequence ID" value="MDOA005463-PA"/>
    <property type="gene ID" value="MDOA005463"/>
</dbReference>
<dbReference type="InterPro" id="IPR027417">
    <property type="entry name" value="P-loop_NTPase"/>
</dbReference>
<dbReference type="eggNOG" id="KOG0059">
    <property type="taxonomic scope" value="Eukaryota"/>
</dbReference>
<evidence type="ECO:0000256" key="1">
    <source>
        <dbReference type="ARBA" id="ARBA00004141"/>
    </source>
</evidence>
<comment type="subcellular location">
    <subcellularLocation>
        <location evidence="1">Membrane</location>
        <topology evidence="1">Multi-pass membrane protein</topology>
    </subcellularLocation>
</comment>
<evidence type="ECO:0000256" key="4">
    <source>
        <dbReference type="ARBA" id="ARBA00022840"/>
    </source>
</evidence>
<dbReference type="GO" id="GO:0016887">
    <property type="term" value="F:ATP hydrolysis activity"/>
    <property type="evidence" value="ECO:0007669"/>
    <property type="project" value="InterPro"/>
</dbReference>
<dbReference type="InterPro" id="IPR003439">
    <property type="entry name" value="ABC_transporter-like_ATP-bd"/>
</dbReference>
<dbReference type="GO" id="GO:0016020">
    <property type="term" value="C:membrane"/>
    <property type="evidence" value="ECO:0007669"/>
    <property type="project" value="UniProtKB-SubCell"/>
</dbReference>
<keyword evidence="3" id="KW-0547">Nucleotide-binding</keyword>
<evidence type="ECO:0000313" key="8">
    <source>
        <dbReference type="EnsemblMetazoa" id="MDOA005463-PA"/>
    </source>
</evidence>
<evidence type="ECO:0000259" key="7">
    <source>
        <dbReference type="PROSITE" id="PS50893"/>
    </source>
</evidence>
<dbReference type="PANTHER" id="PTHR19229">
    <property type="entry name" value="ATP-BINDING CASSETTE TRANSPORTER SUBFAMILY A ABCA"/>
    <property type="match status" value="1"/>
</dbReference>
<feature type="domain" description="ABC transporter" evidence="7">
    <location>
        <begin position="504"/>
        <end position="738"/>
    </location>
</feature>
<organism evidence="8">
    <name type="scientific">Musca domestica</name>
    <name type="common">House fly</name>
    <dbReference type="NCBI Taxonomy" id="7370"/>
    <lineage>
        <taxon>Eukaryota</taxon>
        <taxon>Metazoa</taxon>
        <taxon>Ecdysozoa</taxon>
        <taxon>Arthropoda</taxon>
        <taxon>Hexapoda</taxon>
        <taxon>Insecta</taxon>
        <taxon>Pterygota</taxon>
        <taxon>Neoptera</taxon>
        <taxon>Endopterygota</taxon>
        <taxon>Diptera</taxon>
        <taxon>Brachycera</taxon>
        <taxon>Muscomorpha</taxon>
        <taxon>Muscoidea</taxon>
        <taxon>Muscidae</taxon>
        <taxon>Musca</taxon>
    </lineage>
</organism>
<dbReference type="VEuPathDB" id="VectorBase:MDOA005463"/>
<dbReference type="GO" id="GO:0005524">
    <property type="term" value="F:ATP binding"/>
    <property type="evidence" value="ECO:0007669"/>
    <property type="project" value="UniProtKB-KW"/>
</dbReference>
<dbReference type="GO" id="GO:0005319">
    <property type="term" value="F:lipid transporter activity"/>
    <property type="evidence" value="ECO:0007669"/>
    <property type="project" value="TreeGrafter"/>
</dbReference>
<sequence>MIVVVFYTIIVINPGVNSKDFMMEPEEAQGTHFYGNCSNLYDLSAFRQLMDLPRERIRYGLLYGPPTDFTTHIVERARKELGLRHIFAVKSEKSLVNNFNEDHYLAGIYFYNLTNTNNNSQSEFNAVPSRLDLTLSFPSEFRTSKHSEIFPSLWLTRCTGVLDNFDTEHLRHTDFYVREGFLQLQHRLFVEWFKMLLNSSETEEESLQLHGLLPTITVRSFKQLTKDEPCHEAGTSNITWFLYYFTFFVPFLRVIGKFSREQEENIPAHHLIYGWEPGHLRVAHFLISFHHFVILGLIIIAIVKIEWTSIEKYHIFRNVNLLVLLLFLLLYITILLIYAQLVTTVFVTSSNCILFGAAMWLGSYGLFSLVIDTSEDMCIALVTSFLIFFNNMFPYGMRLMRDVDEDYGKIWLLVYVEIANIFWLLFLLSLADLGRPGRYVRRRYFNYLAIPYICHCLWRTQKLPLNSMELRRRTTMSSTLVGGSNPSCHNFECGPAMGEEVLYLKNIDTYRNRMKNIQQLKKLTIRFYKNEISVILGHHGTGKTQLLSILAGWRKPFKGQIYFQGEFDIYENWQDYREMVDVSMPNNPLWAALTVQETLWYFCKMKEKGAELALELEIKKWLEILKGHITVKGETLVRDLNFSQKRLLALCCTLAGDREIILLDNPTGHMTLKDQLSYWEILRQTKENRVILMTTCSIDEAETIGDRIGILSDGCLLAWGTQFFLKTRLGNVFDMILLKHPSIPSQPITDIINETIPNVIPHSEVGDQLTYKLPADKRNAYQKFLIRLEKQSRELGIMGIRMVGSELKEIYMKLGMNANSQSTDILEVNQFESPLVQQQITTKQEIRALLYKKMIHQAPNLIPIIMIFVVFLLILLINAMTNTIRVPSTQNEGINLGLRRNASKRGQLDNFRRNCSFIEVAGVQTAEYQLKLNNKPKYFLFENFECGRVSYQEDVKNDVGIYDKFGAVEWQEHGKQMIVWINEKIFHTAALSLNLAHNVILSNAFPNRSDILTTLVNKPNIIPLHIKINLIDNQVSHLRLALTMGIIMPITMSCFVVGLVEERKNHILVLQRIAGVRLSMYWLVGILWDFGTFFAFSFIYFLVMLISTIEGFGTMAKLLTLLLLNVHGLSALCFIYLLSLFMPHSRYRAFLIAIVVQLVFGLCAYVFYWDVADNSSSFYYLLSLSPTFSLLDGISNIYTENKEHEYCRERCEDVPGCYAENMCFLIPNCCADKFFKWSSPGILPSLTFMMLSGVLSSLLYFLITIYRLEKQRSPTTRIKQMGSVCVPHLDDAEVLSEKIRIANLDASRCGKYQVLADQIESRLPRHGKRLNTISMALESSTCVAIYGSHCSGKSHFLRQMLSEDPVRFGELYVCGNDCRYETENAYRYVGYCPQDEGLCNSFTPRQLMTLFLMIRGVPEPYASQKIRHISQALNLRRYMSVRICFLSMEIRRKLNIALSLLLCNGVLILDEPMRGMSSKDRQLIMTVLRQMSQCGNTVIFTTSESLECDMLADRAFLLNDGELLTMGSSNYVRHKYGKGIYLEAKLLVDGSTTEEIDENLAKDIENMQIFVKFLHEQSILINRHHSTLKYYIPIEKVVYSYLFGTLERNRHRLNIAEYTIGQQALLMILNEIISTRKNFFTTKKIIS</sequence>
<name>A0A1I8MJ80_MUSDO</name>
<dbReference type="InterPro" id="IPR026082">
    <property type="entry name" value="ABCA"/>
</dbReference>
<evidence type="ECO:0000256" key="3">
    <source>
        <dbReference type="ARBA" id="ARBA00022741"/>
    </source>
</evidence>
<proteinExistence type="predicted"/>
<dbReference type="InterPro" id="IPR003593">
    <property type="entry name" value="AAA+_ATPase"/>
</dbReference>
<dbReference type="VEuPathDB" id="VectorBase:MDOMA2_017751"/>
<accession>A0A1I8MJ80</accession>
<dbReference type="PANTHER" id="PTHR19229:SF250">
    <property type="entry name" value="ABC TRANSPORTER DOMAIN-CONTAINING PROTEIN-RELATED"/>
    <property type="match status" value="1"/>
</dbReference>
<dbReference type="InterPro" id="IPR013525">
    <property type="entry name" value="ABC2_TM"/>
</dbReference>